<gene>
    <name evidence="3" type="ORF">CYCCA115_LOCUS18533</name>
</gene>
<sequence>MSDKTTQHPLDGFEIFNAYFCDVLEDCVDTETPDTEITAIISEHFTQSHITEEQNENNAIPTKLIEKMIKNKRGKSKKKVYSKSKKPSKASLVQKPKKTLTQQDKAKKIQQGEIKTIKTTKRKEKTTEEKKEDIQKKMKDPFGPICDLRPKRDVVCEPGSFGNENPSNKELIAKVRGALKIYKDLNSRKKKTEMINHIFDGVKSGGGRFLVRLDKREREWKEMKDEAGRDKISHMFRDEAKKARNGRKAEASFASLEMVAV</sequence>
<evidence type="ECO:0000313" key="4">
    <source>
        <dbReference type="Proteomes" id="UP001295423"/>
    </source>
</evidence>
<dbReference type="AlphaFoldDB" id="A0AAD2G5E3"/>
<accession>A0AAD2G5E3</accession>
<evidence type="ECO:0000259" key="2">
    <source>
        <dbReference type="Pfam" id="PF20710"/>
    </source>
</evidence>
<dbReference type="Proteomes" id="UP001295423">
    <property type="component" value="Unassembled WGS sequence"/>
</dbReference>
<name>A0AAD2G5E3_9STRA</name>
<feature type="compositionally biased region" description="Basic residues" evidence="1">
    <location>
        <begin position="71"/>
        <end position="88"/>
    </location>
</feature>
<feature type="region of interest" description="Disordered" evidence="1">
    <location>
        <begin position="71"/>
        <end position="107"/>
    </location>
</feature>
<evidence type="ECO:0000256" key="1">
    <source>
        <dbReference type="SAM" id="MobiDB-lite"/>
    </source>
</evidence>
<evidence type="ECO:0000313" key="3">
    <source>
        <dbReference type="EMBL" id="CAJ1960117.1"/>
    </source>
</evidence>
<dbReference type="InterPro" id="IPR049227">
    <property type="entry name" value="DUF6824"/>
</dbReference>
<feature type="domain" description="DUF6824" evidence="2">
    <location>
        <begin position="153"/>
        <end position="238"/>
    </location>
</feature>
<comment type="caution">
    <text evidence="3">The sequence shown here is derived from an EMBL/GenBank/DDBJ whole genome shotgun (WGS) entry which is preliminary data.</text>
</comment>
<reference evidence="3" key="1">
    <citation type="submission" date="2023-08" db="EMBL/GenBank/DDBJ databases">
        <authorList>
            <person name="Audoor S."/>
            <person name="Bilcke G."/>
        </authorList>
    </citation>
    <scope>NUCLEOTIDE SEQUENCE</scope>
</reference>
<proteinExistence type="predicted"/>
<protein>
    <recommendedName>
        <fullName evidence="2">DUF6824 domain-containing protein</fullName>
    </recommendedName>
</protein>
<keyword evidence="4" id="KW-1185">Reference proteome</keyword>
<dbReference type="EMBL" id="CAKOGP040002047">
    <property type="protein sequence ID" value="CAJ1960117.1"/>
    <property type="molecule type" value="Genomic_DNA"/>
</dbReference>
<dbReference type="Pfam" id="PF20710">
    <property type="entry name" value="DUF6824"/>
    <property type="match status" value="1"/>
</dbReference>
<organism evidence="3 4">
    <name type="scientific">Cylindrotheca closterium</name>
    <dbReference type="NCBI Taxonomy" id="2856"/>
    <lineage>
        <taxon>Eukaryota</taxon>
        <taxon>Sar</taxon>
        <taxon>Stramenopiles</taxon>
        <taxon>Ochrophyta</taxon>
        <taxon>Bacillariophyta</taxon>
        <taxon>Bacillariophyceae</taxon>
        <taxon>Bacillariophycidae</taxon>
        <taxon>Bacillariales</taxon>
        <taxon>Bacillariaceae</taxon>
        <taxon>Cylindrotheca</taxon>
    </lineage>
</organism>